<dbReference type="GO" id="GO:0071897">
    <property type="term" value="P:DNA biosynthetic process"/>
    <property type="evidence" value="ECO:0007669"/>
    <property type="project" value="UniProtKB-ARBA"/>
</dbReference>
<dbReference type="FunFam" id="3.10.10.10:FF:000002">
    <property type="entry name" value="Retrovirus-related Pol polyprotein from transposon 17.6-like protein"/>
    <property type="match status" value="1"/>
</dbReference>
<dbReference type="InterPro" id="IPR043502">
    <property type="entry name" value="DNA/RNA_pol_sf"/>
</dbReference>
<evidence type="ECO:0000313" key="3">
    <source>
        <dbReference type="Proteomes" id="UP001168821"/>
    </source>
</evidence>
<dbReference type="InterPro" id="IPR043128">
    <property type="entry name" value="Rev_trsase/Diguanyl_cyclase"/>
</dbReference>
<comment type="caution">
    <text evidence="2">The sequence shown here is derived from an EMBL/GenBank/DDBJ whole genome shotgun (WGS) entry which is preliminary data.</text>
</comment>
<dbReference type="CDD" id="cd01647">
    <property type="entry name" value="RT_LTR"/>
    <property type="match status" value="1"/>
</dbReference>
<evidence type="ECO:0000259" key="1">
    <source>
        <dbReference type="Pfam" id="PF00078"/>
    </source>
</evidence>
<gene>
    <name evidence="2" type="ORF">Zmor_013532</name>
</gene>
<organism evidence="2 3">
    <name type="scientific">Zophobas morio</name>
    <dbReference type="NCBI Taxonomy" id="2755281"/>
    <lineage>
        <taxon>Eukaryota</taxon>
        <taxon>Metazoa</taxon>
        <taxon>Ecdysozoa</taxon>
        <taxon>Arthropoda</taxon>
        <taxon>Hexapoda</taxon>
        <taxon>Insecta</taxon>
        <taxon>Pterygota</taxon>
        <taxon>Neoptera</taxon>
        <taxon>Endopterygota</taxon>
        <taxon>Coleoptera</taxon>
        <taxon>Polyphaga</taxon>
        <taxon>Cucujiformia</taxon>
        <taxon>Tenebrionidae</taxon>
        <taxon>Zophobas</taxon>
    </lineage>
</organism>
<accession>A0AA38MFE4</accession>
<proteinExistence type="predicted"/>
<protein>
    <recommendedName>
        <fullName evidence="1">Reverse transcriptase domain-containing protein</fullName>
    </recommendedName>
</protein>
<evidence type="ECO:0000313" key="2">
    <source>
        <dbReference type="EMBL" id="KAJ3654338.1"/>
    </source>
</evidence>
<reference evidence="2" key="1">
    <citation type="journal article" date="2023" name="G3 (Bethesda)">
        <title>Whole genome assemblies of Zophobas morio and Tenebrio molitor.</title>
        <authorList>
            <person name="Kaur S."/>
            <person name="Stinson S.A."/>
            <person name="diCenzo G.C."/>
        </authorList>
    </citation>
    <scope>NUCLEOTIDE SEQUENCE</scope>
    <source>
        <strain evidence="2">QUZm001</strain>
    </source>
</reference>
<dbReference type="Gene3D" id="3.10.10.10">
    <property type="entry name" value="HIV Type 1 Reverse Transcriptase, subunit A, domain 1"/>
    <property type="match status" value="1"/>
</dbReference>
<dbReference type="SUPFAM" id="SSF56672">
    <property type="entry name" value="DNA/RNA polymerases"/>
    <property type="match status" value="1"/>
</dbReference>
<dbReference type="Gene3D" id="3.30.70.270">
    <property type="match status" value="1"/>
</dbReference>
<dbReference type="InterPro" id="IPR053134">
    <property type="entry name" value="RNA-dir_DNA_polymerase"/>
</dbReference>
<dbReference type="PANTHER" id="PTHR24559">
    <property type="entry name" value="TRANSPOSON TY3-I GAG-POL POLYPROTEIN"/>
    <property type="match status" value="1"/>
</dbReference>
<sequence length="166" mass="18233">MFASGQSSGRTNIVQHQINTGNAQPIRQAPRSLPLANQEEAEELVRRMLDEGVIEKSNSPWSSPVVLVTKKDGSTRLCVDYGKLNDVTKKDSYLLPRIGDTLTTSSGSAWFSTLDLKSCYWQVGIHPQGKEKTAFSTGSGLHQSAVMPFGLCNAPDTFERLMEMVL</sequence>
<feature type="domain" description="Reverse transcriptase" evidence="1">
    <location>
        <begin position="69"/>
        <end position="165"/>
    </location>
</feature>
<dbReference type="EMBL" id="JALNTZ010000004">
    <property type="protein sequence ID" value="KAJ3654338.1"/>
    <property type="molecule type" value="Genomic_DNA"/>
</dbReference>
<name>A0AA38MFE4_9CUCU</name>
<dbReference type="Pfam" id="PF00078">
    <property type="entry name" value="RVT_1"/>
    <property type="match status" value="1"/>
</dbReference>
<dbReference type="InterPro" id="IPR000477">
    <property type="entry name" value="RT_dom"/>
</dbReference>
<keyword evidence="3" id="KW-1185">Reference proteome</keyword>
<dbReference type="Proteomes" id="UP001168821">
    <property type="component" value="Unassembled WGS sequence"/>
</dbReference>
<dbReference type="AlphaFoldDB" id="A0AA38MFE4"/>
<dbReference type="PANTHER" id="PTHR24559:SF435">
    <property type="entry name" value="RIBONUCLEASE H"/>
    <property type="match status" value="1"/>
</dbReference>